<proteinExistence type="predicted"/>
<keyword evidence="1" id="KW-0449">Lipoprotein</keyword>
<protein>
    <submittedName>
        <fullName evidence="1">Zn-binding lipoprotein adcA-like protein</fullName>
    </submittedName>
</protein>
<sequence length="32" mass="3509">MKKKLGMLLLVPAVTLSLAACGMMMEKIKMAR</sequence>
<accession>A0A380EPE7</accession>
<dbReference type="EMBL" id="UHBY01000003">
    <property type="protein sequence ID" value="SUL37749.1"/>
    <property type="molecule type" value="Genomic_DNA"/>
</dbReference>
<dbReference type="PROSITE" id="PS51257">
    <property type="entry name" value="PROKAR_LIPOPROTEIN"/>
    <property type="match status" value="1"/>
</dbReference>
<evidence type="ECO:0000313" key="1">
    <source>
        <dbReference type="EMBL" id="SUL37749.1"/>
    </source>
</evidence>
<dbReference type="AlphaFoldDB" id="A0A380EPE7"/>
<organism evidence="1 2">
    <name type="scientific">Staphylococcus aureus</name>
    <dbReference type="NCBI Taxonomy" id="1280"/>
    <lineage>
        <taxon>Bacteria</taxon>
        <taxon>Bacillati</taxon>
        <taxon>Bacillota</taxon>
        <taxon>Bacilli</taxon>
        <taxon>Bacillales</taxon>
        <taxon>Staphylococcaceae</taxon>
        <taxon>Staphylococcus</taxon>
    </lineage>
</organism>
<name>A0A380EPE7_STAAU</name>
<gene>
    <name evidence="1" type="ORF">NCTC10702_03764</name>
</gene>
<dbReference type="Proteomes" id="UP000254116">
    <property type="component" value="Unassembled WGS sequence"/>
</dbReference>
<reference evidence="1 2" key="1">
    <citation type="submission" date="2018-06" db="EMBL/GenBank/DDBJ databases">
        <authorList>
            <consortium name="Pathogen Informatics"/>
            <person name="Doyle S."/>
        </authorList>
    </citation>
    <scope>NUCLEOTIDE SEQUENCE [LARGE SCALE GENOMIC DNA]</scope>
    <source>
        <strain evidence="1 2">NCTC10702</strain>
    </source>
</reference>
<evidence type="ECO:0000313" key="2">
    <source>
        <dbReference type="Proteomes" id="UP000254116"/>
    </source>
</evidence>